<feature type="signal peptide" evidence="4">
    <location>
        <begin position="1"/>
        <end position="20"/>
    </location>
</feature>
<protein>
    <submittedName>
        <fullName evidence="6">TAP-like protein</fullName>
    </submittedName>
</protein>
<dbReference type="Gene3D" id="3.40.50.1820">
    <property type="entry name" value="alpha/beta hydrolase"/>
    <property type="match status" value="1"/>
</dbReference>
<evidence type="ECO:0000256" key="2">
    <source>
        <dbReference type="ARBA" id="ARBA00022801"/>
    </source>
</evidence>
<name>A0A1I5ZW04_9PSEU</name>
<dbReference type="SUPFAM" id="SSF53474">
    <property type="entry name" value="alpha/beta-Hydrolases"/>
    <property type="match status" value="1"/>
</dbReference>
<dbReference type="InterPro" id="IPR029058">
    <property type="entry name" value="AB_hydrolase_fold"/>
</dbReference>
<gene>
    <name evidence="6" type="ORF">SAMN05421810_110162</name>
</gene>
<dbReference type="AlphaFoldDB" id="A0A1I5ZW04"/>
<dbReference type="Pfam" id="PF08386">
    <property type="entry name" value="Abhydrolase_4"/>
    <property type="match status" value="1"/>
</dbReference>
<feature type="domain" description="Peptidase S33 tripeptidyl aminopeptidase-like C-terminal" evidence="5">
    <location>
        <begin position="411"/>
        <end position="510"/>
    </location>
</feature>
<dbReference type="STRING" id="587909.SAMN05421810_110162"/>
<evidence type="ECO:0000313" key="7">
    <source>
        <dbReference type="Proteomes" id="UP000198727"/>
    </source>
</evidence>
<sequence>MRRGLALAAALAVLLGGCTAGPSTRPPVVENDGAQPPRQPTTSRPVPLPPLTEPGTSAVRWGTCGGDAVARLGDDRPPPDVPLTCARLTTALDAPDLPGRGIIRLAVLKAGNGPVPLVVVNDVDGVPGTRYAARLAARLPPELLERLSLIGVDRRGTGGSDPISCVDAEVREQLLGHDPAARTVEPLLEAARRAGQQCTISLENAQTTFDSWRTAGDLEELRDQLGVDHLHALGHGEGSRVLTAYANRYPERVGRFVLDGVPDPAPDSAEVLDGVAAGVTATLDAFGTDCAARGCPLGADAAGAVSALVQRLRAAPLSTPTGARMGPALALYAVWNGLRQRERWPELADAVAAARGGDVAALAEFAEPLLAEATTGAPRLDAALATLCNDTADRLPADRIDTVAGTLRQQYPLFGALVAQRLAWCGPWPVRREPPPEPATRGVPPILIASTAADPVTPEAGTARAAERMPTAVRVAWQGAGHGALGSPCVVTAVRGFLLDGTVPRDGTLCPA</sequence>
<keyword evidence="4" id="KW-0732">Signal</keyword>
<evidence type="ECO:0000313" key="6">
    <source>
        <dbReference type="EMBL" id="SFQ60437.1"/>
    </source>
</evidence>
<dbReference type="PANTHER" id="PTHR43248">
    <property type="entry name" value="2-SUCCINYL-6-HYDROXY-2,4-CYCLOHEXADIENE-1-CARBOXYLATE SYNTHASE"/>
    <property type="match status" value="1"/>
</dbReference>
<dbReference type="Proteomes" id="UP000198727">
    <property type="component" value="Unassembled WGS sequence"/>
</dbReference>
<feature type="region of interest" description="Disordered" evidence="3">
    <location>
        <begin position="21"/>
        <end position="56"/>
    </location>
</feature>
<comment type="similarity">
    <text evidence="1">Belongs to the peptidase S33 family.</text>
</comment>
<keyword evidence="2" id="KW-0378">Hydrolase</keyword>
<evidence type="ECO:0000256" key="3">
    <source>
        <dbReference type="SAM" id="MobiDB-lite"/>
    </source>
</evidence>
<proteinExistence type="inferred from homology"/>
<evidence type="ECO:0000256" key="4">
    <source>
        <dbReference type="SAM" id="SignalP"/>
    </source>
</evidence>
<dbReference type="GO" id="GO:0016787">
    <property type="term" value="F:hydrolase activity"/>
    <property type="evidence" value="ECO:0007669"/>
    <property type="project" value="UniProtKB-KW"/>
</dbReference>
<reference evidence="7" key="1">
    <citation type="submission" date="2016-10" db="EMBL/GenBank/DDBJ databases">
        <authorList>
            <person name="Varghese N."/>
            <person name="Submissions S."/>
        </authorList>
    </citation>
    <scope>NUCLEOTIDE SEQUENCE [LARGE SCALE GENOMIC DNA]</scope>
    <source>
        <strain evidence="7">CGMCC 4.5579</strain>
    </source>
</reference>
<dbReference type="PANTHER" id="PTHR43248:SF25">
    <property type="entry name" value="AB HYDROLASE-1 DOMAIN-CONTAINING PROTEIN-RELATED"/>
    <property type="match status" value="1"/>
</dbReference>
<dbReference type="InterPro" id="IPR013595">
    <property type="entry name" value="Pept_S33_TAP-like_C"/>
</dbReference>
<keyword evidence="7" id="KW-1185">Reference proteome</keyword>
<organism evidence="6 7">
    <name type="scientific">Amycolatopsis arida</name>
    <dbReference type="NCBI Taxonomy" id="587909"/>
    <lineage>
        <taxon>Bacteria</taxon>
        <taxon>Bacillati</taxon>
        <taxon>Actinomycetota</taxon>
        <taxon>Actinomycetes</taxon>
        <taxon>Pseudonocardiales</taxon>
        <taxon>Pseudonocardiaceae</taxon>
        <taxon>Amycolatopsis</taxon>
    </lineage>
</organism>
<dbReference type="RefSeq" id="WP_092534944.1">
    <property type="nucleotide sequence ID" value="NZ_FOWW01000010.1"/>
</dbReference>
<dbReference type="OrthoDB" id="5166357at2"/>
<accession>A0A1I5ZW04</accession>
<feature type="chain" id="PRO_5039207996" evidence="4">
    <location>
        <begin position="21"/>
        <end position="512"/>
    </location>
</feature>
<evidence type="ECO:0000259" key="5">
    <source>
        <dbReference type="Pfam" id="PF08386"/>
    </source>
</evidence>
<dbReference type="InterPro" id="IPR051601">
    <property type="entry name" value="Serine_prot/Carboxylest_S33"/>
</dbReference>
<dbReference type="PROSITE" id="PS51257">
    <property type="entry name" value="PROKAR_LIPOPROTEIN"/>
    <property type="match status" value="1"/>
</dbReference>
<dbReference type="EMBL" id="FOWW01000010">
    <property type="protein sequence ID" value="SFQ60437.1"/>
    <property type="molecule type" value="Genomic_DNA"/>
</dbReference>
<evidence type="ECO:0000256" key="1">
    <source>
        <dbReference type="ARBA" id="ARBA00010088"/>
    </source>
</evidence>